<dbReference type="AlphaFoldDB" id="A0AAN7PMZ6"/>
<reference evidence="2" key="1">
    <citation type="submission" date="2023-01" db="EMBL/GenBank/DDBJ databases">
        <title>Key to firefly adult light organ development and bioluminescence: homeobox transcription factors regulate luciferase expression and transportation to peroxisome.</title>
        <authorList>
            <person name="Fu X."/>
        </authorList>
    </citation>
    <scope>NUCLEOTIDE SEQUENCE [LARGE SCALE GENOMIC DNA]</scope>
</reference>
<evidence type="ECO:0000313" key="1">
    <source>
        <dbReference type="EMBL" id="KAK4872089.1"/>
    </source>
</evidence>
<gene>
    <name evidence="1" type="ORF">RN001_016213</name>
</gene>
<dbReference type="Proteomes" id="UP001353858">
    <property type="component" value="Unassembled WGS sequence"/>
</dbReference>
<dbReference type="EMBL" id="JARPUR010000008">
    <property type="protein sequence ID" value="KAK4872089.1"/>
    <property type="molecule type" value="Genomic_DNA"/>
</dbReference>
<organism evidence="1 2">
    <name type="scientific">Aquatica leii</name>
    <dbReference type="NCBI Taxonomy" id="1421715"/>
    <lineage>
        <taxon>Eukaryota</taxon>
        <taxon>Metazoa</taxon>
        <taxon>Ecdysozoa</taxon>
        <taxon>Arthropoda</taxon>
        <taxon>Hexapoda</taxon>
        <taxon>Insecta</taxon>
        <taxon>Pterygota</taxon>
        <taxon>Neoptera</taxon>
        <taxon>Endopterygota</taxon>
        <taxon>Coleoptera</taxon>
        <taxon>Polyphaga</taxon>
        <taxon>Elateriformia</taxon>
        <taxon>Elateroidea</taxon>
        <taxon>Lampyridae</taxon>
        <taxon>Luciolinae</taxon>
        <taxon>Aquatica</taxon>
    </lineage>
</organism>
<name>A0AAN7PMZ6_9COLE</name>
<protein>
    <submittedName>
        <fullName evidence="1">Uncharacterized protein</fullName>
    </submittedName>
</protein>
<keyword evidence="2" id="KW-1185">Reference proteome</keyword>
<accession>A0AAN7PMZ6</accession>
<sequence>MQDHPDCDINKKMDHAETCLLNAQNYSEDQRKQIKHKLSNLKSEIKPLIESQKEQIQQLTPVEALSMFVEAGLSRKQYDIIRNFNKKSSPCYTILQNAKKDCYPVQESYRITATCAKVNLQDVLNHTASRLLLSLTEVVQHLDDEERETLTLMYKFFADHELSASITGIDSGLIYSLEVIFEAVSSGHKIDTTKFELFCSDTAKLYVELYPWHPMTPTLHKILFHGSFIIEKALLPIGMMSEEAAEARNKHFRMYRQNYARNSDPLITGVTPTPRKTTKPFLKETIEMLLPAETPNQSDWKSGIL</sequence>
<comment type="caution">
    <text evidence="1">The sequence shown here is derived from an EMBL/GenBank/DDBJ whole genome shotgun (WGS) entry which is preliminary data.</text>
</comment>
<evidence type="ECO:0000313" key="2">
    <source>
        <dbReference type="Proteomes" id="UP001353858"/>
    </source>
</evidence>
<proteinExistence type="predicted"/>